<comment type="caution">
    <text evidence="4">The sequence shown here is derived from an EMBL/GenBank/DDBJ whole genome shotgun (WGS) entry which is preliminary data.</text>
</comment>
<sequence>MTKKTAFLHALFALLSCLSWLAHAGEWIADANQCQIWNPFPAPGETVVWSGECKNGRISGPGSLTWSRHGRFASREDGNFIDGKLQGEGTDTLANGDSYAGDYVDTMFQGFGVFKNACCGPNGCPDNCVKRGWWQEGRLQHTCASREACQKIVKLEDLVRKAERELRCDDAQKLDQELKTLARGVLDYASCARERQFNQTLKSSDPQEMYLAAGRYESDGDRGRAKAVYRRMVDRFPKHAMAIKATDRLTRLADVESVEASNQNAINRMEDAQREARSASYNQCLNRYSACQSSCDGLRDSSSRNSCRSGCASCSR</sequence>
<dbReference type="Gene3D" id="2.20.110.10">
    <property type="entry name" value="Histone H3 K4-specific methyltransferase SET7/9 N-terminal domain"/>
    <property type="match status" value="1"/>
</dbReference>
<feature type="chain" id="PRO_5047046500" description="Tetratricopeptide repeat protein" evidence="3">
    <location>
        <begin position="25"/>
        <end position="316"/>
    </location>
</feature>
<evidence type="ECO:0000313" key="4">
    <source>
        <dbReference type="EMBL" id="GLT23480.1"/>
    </source>
</evidence>
<keyword evidence="5" id="KW-1185">Reference proteome</keyword>
<evidence type="ECO:0008006" key="6">
    <source>
        <dbReference type="Google" id="ProtNLM"/>
    </source>
</evidence>
<reference evidence="5" key="1">
    <citation type="journal article" date="2019" name="Int. J. Syst. Evol. Microbiol.">
        <title>The Global Catalogue of Microorganisms (GCM) 10K type strain sequencing project: providing services to taxonomists for standard genome sequencing and annotation.</title>
        <authorList>
            <consortium name="The Broad Institute Genomics Platform"/>
            <consortium name="The Broad Institute Genome Sequencing Center for Infectious Disease"/>
            <person name="Wu L."/>
            <person name="Ma J."/>
        </authorList>
    </citation>
    <scope>NUCLEOTIDE SEQUENCE [LARGE SCALE GENOMIC DNA]</scope>
    <source>
        <strain evidence="5">NBRC 102407</strain>
    </source>
</reference>
<keyword evidence="2" id="KW-0175">Coiled coil</keyword>
<organism evidence="4 5">
    <name type="scientific">Zoogloea oryzae</name>
    <dbReference type="NCBI Taxonomy" id="310767"/>
    <lineage>
        <taxon>Bacteria</taxon>
        <taxon>Pseudomonadati</taxon>
        <taxon>Pseudomonadota</taxon>
        <taxon>Betaproteobacteria</taxon>
        <taxon>Rhodocyclales</taxon>
        <taxon>Zoogloeaceae</taxon>
        <taxon>Zoogloea</taxon>
    </lineage>
</organism>
<proteinExistence type="predicted"/>
<feature type="signal peptide" evidence="3">
    <location>
        <begin position="1"/>
        <end position="24"/>
    </location>
</feature>
<dbReference type="Proteomes" id="UP001157167">
    <property type="component" value="Unassembled WGS sequence"/>
</dbReference>
<dbReference type="InterPro" id="IPR003409">
    <property type="entry name" value="MORN"/>
</dbReference>
<dbReference type="PROSITE" id="PS51257">
    <property type="entry name" value="PROKAR_LIPOPROTEIN"/>
    <property type="match status" value="1"/>
</dbReference>
<protein>
    <recommendedName>
        <fullName evidence="6">Tetratricopeptide repeat protein</fullName>
    </recommendedName>
</protein>
<dbReference type="SUPFAM" id="SSF82185">
    <property type="entry name" value="Histone H3 K4-specific methyltransferase SET7/9 N-terminal domain"/>
    <property type="match status" value="1"/>
</dbReference>
<keyword evidence="3" id="KW-0732">Signal</keyword>
<name>A0ABQ6FG89_9RHOO</name>
<gene>
    <name evidence="4" type="ORF">GCM10007933_29470</name>
</gene>
<evidence type="ECO:0000256" key="1">
    <source>
        <dbReference type="ARBA" id="ARBA00022737"/>
    </source>
</evidence>
<accession>A0ABQ6FG89</accession>
<feature type="coiled-coil region" evidence="2">
    <location>
        <begin position="255"/>
        <end position="282"/>
    </location>
</feature>
<evidence type="ECO:0000256" key="2">
    <source>
        <dbReference type="SAM" id="Coils"/>
    </source>
</evidence>
<dbReference type="Pfam" id="PF02493">
    <property type="entry name" value="MORN"/>
    <property type="match status" value="3"/>
</dbReference>
<feature type="coiled-coil region" evidence="2">
    <location>
        <begin position="145"/>
        <end position="172"/>
    </location>
</feature>
<evidence type="ECO:0000256" key="3">
    <source>
        <dbReference type="SAM" id="SignalP"/>
    </source>
</evidence>
<keyword evidence="1" id="KW-0677">Repeat</keyword>
<dbReference type="EMBL" id="BSPX01000049">
    <property type="protein sequence ID" value="GLT23480.1"/>
    <property type="molecule type" value="Genomic_DNA"/>
</dbReference>
<evidence type="ECO:0000313" key="5">
    <source>
        <dbReference type="Proteomes" id="UP001157167"/>
    </source>
</evidence>